<gene>
    <name evidence="2" type="ORF">FJTKL_00007</name>
</gene>
<keyword evidence="3" id="KW-1185">Reference proteome</keyword>
<protein>
    <recommendedName>
        <fullName evidence="1">DUF6604 domain-containing protein</fullName>
    </recommendedName>
</protein>
<dbReference type="InterPro" id="IPR046539">
    <property type="entry name" value="DUF6604"/>
</dbReference>
<dbReference type="Proteomes" id="UP001600888">
    <property type="component" value="Unassembled WGS sequence"/>
</dbReference>
<comment type="caution">
    <text evidence="2">The sequence shown here is derived from an EMBL/GenBank/DDBJ whole genome shotgun (WGS) entry which is preliminary data.</text>
</comment>
<sequence length="915" mass="104514">MSTITSNTYRRYKLGTEAMFTWLSEALDKIGMTVDTRLEDTSIRNLLKLASRAKRSGASMTYEVLHSLEDALKIRRHYHAWYSNQISQDSSEEANEGIKQLNDSHQAFIDVLQYIHDLFSPSTIQFTHLTSPGASDEKTVELTNLFTNLEIEDVAEMADDDQAVNTINQSSDPPLAVKPWALKKAQALTEDKFLELYCLFDDANKIREYLRQKWAEYQSRKIDIISAAITMQEALELFAEIEESYDLKYGRAERRQDVSLPRFYDLFNHLSDKYKEDQTRTEEIATHTTNLSKASAKLRVQLPDEEQEGWAPSNELEDWVFRPTNSALLIMYLQTDDWILKQACRTTAESSRDLDAALNTLGLDSDLRIAARGLLDTLINIYAGMIFLRKNPTAFVTPKDIATTMFTKNYDLSIHKVLTMHVLYDIRTAKSEPGKTDIPTQVSEDYKKLGGDANLFSRYIYGAMQQLPEKYRFLRGTVDKERRWLKGRVPGNVDLPNRQRKKGLQKLSELPLMTNPILAGMVLFHLSYNCYLDRVSSVNKKWFLVPLAHIISWLTVAYRETTADFQKIWPDLHAALGMIGPRPVWKGSGPPEDLRTCRNRMLLLWGLPLKESYQRMAIGDIPTAEELFTRIKNSETAGMMVADQGRGMMLRGRDRNNEPDRRGNALLRVEANQSMPLLDAVRENLYSHELMKAQQSHIRKIVLASTSLEGSADTTRSSPSKQKRRQEVDMLTYINAFSRVAQAEIPRMMSPLDDVSDGCCGIAAMLLCGVIERVIVPSDMWKCDAMGQFRPGTESEKMARFREQKFGDGAQSMCSLLALITMFAERVGGWGNVRLERFMLELLEKERNSGSFDDRFAKGFVKKCKEFGFAVPEQLDLQISYPQLTEETPPDKFHAIYFFQFPASRDPFATSDNPF</sequence>
<accession>A0ABR4E4T4</accession>
<reference evidence="2 3" key="1">
    <citation type="submission" date="2024-03" db="EMBL/GenBank/DDBJ databases">
        <title>A high-quality draft genome sequence of Diaporthe vaccinii, a causative agent of upright dieback and viscid rot disease in cranberry plants.</title>
        <authorList>
            <person name="Sarrasin M."/>
            <person name="Lang B.F."/>
            <person name="Burger G."/>
        </authorList>
    </citation>
    <scope>NUCLEOTIDE SEQUENCE [LARGE SCALE GENOMIC DNA]</scope>
    <source>
        <strain evidence="2 3">IS7</strain>
    </source>
</reference>
<name>A0ABR4E4T4_9PEZI</name>
<organism evidence="2 3">
    <name type="scientific">Diaporthe vaccinii</name>
    <dbReference type="NCBI Taxonomy" id="105482"/>
    <lineage>
        <taxon>Eukaryota</taxon>
        <taxon>Fungi</taxon>
        <taxon>Dikarya</taxon>
        <taxon>Ascomycota</taxon>
        <taxon>Pezizomycotina</taxon>
        <taxon>Sordariomycetes</taxon>
        <taxon>Sordariomycetidae</taxon>
        <taxon>Diaporthales</taxon>
        <taxon>Diaporthaceae</taxon>
        <taxon>Diaporthe</taxon>
        <taxon>Diaporthe eres species complex</taxon>
    </lineage>
</organism>
<feature type="domain" description="DUF6604" evidence="1">
    <location>
        <begin position="10"/>
        <end position="244"/>
    </location>
</feature>
<dbReference type="Pfam" id="PF20253">
    <property type="entry name" value="DUF6604"/>
    <property type="match status" value="1"/>
</dbReference>
<dbReference type="EMBL" id="JBAWTH010000100">
    <property type="protein sequence ID" value="KAL2277420.1"/>
    <property type="molecule type" value="Genomic_DNA"/>
</dbReference>
<dbReference type="PANTHER" id="PTHR38795:SF1">
    <property type="entry name" value="DUF6604 DOMAIN-CONTAINING PROTEIN"/>
    <property type="match status" value="1"/>
</dbReference>
<evidence type="ECO:0000313" key="3">
    <source>
        <dbReference type="Proteomes" id="UP001600888"/>
    </source>
</evidence>
<evidence type="ECO:0000313" key="2">
    <source>
        <dbReference type="EMBL" id="KAL2277420.1"/>
    </source>
</evidence>
<dbReference type="PANTHER" id="PTHR38795">
    <property type="entry name" value="DUF6604 DOMAIN-CONTAINING PROTEIN"/>
    <property type="match status" value="1"/>
</dbReference>
<proteinExistence type="predicted"/>
<evidence type="ECO:0000259" key="1">
    <source>
        <dbReference type="Pfam" id="PF20253"/>
    </source>
</evidence>